<name>A0A3S5CWN0_9PEZI</name>
<accession>A0A3S5CWN0</accession>
<evidence type="ECO:0000313" key="1">
    <source>
        <dbReference type="EMBL" id="SPQ21456.1"/>
    </source>
</evidence>
<organism evidence="1 2">
    <name type="scientific">Thermothielavioides terrestris</name>
    <dbReference type="NCBI Taxonomy" id="2587410"/>
    <lineage>
        <taxon>Eukaryota</taxon>
        <taxon>Fungi</taxon>
        <taxon>Dikarya</taxon>
        <taxon>Ascomycota</taxon>
        <taxon>Pezizomycotina</taxon>
        <taxon>Sordariomycetes</taxon>
        <taxon>Sordariomycetidae</taxon>
        <taxon>Sordariales</taxon>
        <taxon>Chaetomiaceae</taxon>
        <taxon>Thermothielavioides</taxon>
    </lineage>
</organism>
<evidence type="ECO:0000313" key="2">
    <source>
        <dbReference type="Proteomes" id="UP000289323"/>
    </source>
</evidence>
<reference evidence="1 2" key="1">
    <citation type="submission" date="2018-04" db="EMBL/GenBank/DDBJ databases">
        <authorList>
            <person name="Huttner S."/>
            <person name="Dainat J."/>
        </authorList>
    </citation>
    <scope>NUCLEOTIDE SEQUENCE [LARGE SCALE GENOMIC DNA]</scope>
</reference>
<dbReference type="EMBL" id="OUUZ01000008">
    <property type="protein sequence ID" value="SPQ21456.1"/>
    <property type="molecule type" value="Genomic_DNA"/>
</dbReference>
<dbReference type="Proteomes" id="UP000289323">
    <property type="component" value="Unassembled WGS sequence"/>
</dbReference>
<proteinExistence type="predicted"/>
<gene>
    <name evidence="1" type="ORF">TT172_LOCUS3875</name>
</gene>
<protein>
    <submittedName>
        <fullName evidence="1">Ddd75baf-485b-4532-bc57-e2813ee1cb89</fullName>
    </submittedName>
</protein>
<sequence length="9" mass="1060">MCYDTKDKG</sequence>